<reference evidence="1 2" key="1">
    <citation type="submission" date="2018-06" db="EMBL/GenBank/DDBJ databases">
        <title>Fusarium incarnatum-equiseti species complex species 28.</title>
        <authorList>
            <person name="Gardiner D.M."/>
        </authorList>
    </citation>
    <scope>NUCLEOTIDE SEQUENCE [LARGE SCALE GENOMIC DNA]</scope>
    <source>
        <strain evidence="1 2">FIESC_28</strain>
    </source>
</reference>
<accession>A0A366S619</accession>
<comment type="caution">
    <text evidence="1">The sequence shown here is derived from an EMBL/GenBank/DDBJ whole genome shotgun (WGS) entry which is preliminary data.</text>
</comment>
<dbReference type="RefSeq" id="XP_031018929.1">
    <property type="nucleotide sequence ID" value="XM_031156977.1"/>
</dbReference>
<dbReference type="GeneID" id="41992273"/>
<dbReference type="AlphaFoldDB" id="A0A366S619"/>
<dbReference type="EMBL" id="QKXC01000058">
    <property type="protein sequence ID" value="RBR24338.1"/>
    <property type="molecule type" value="Genomic_DNA"/>
</dbReference>
<gene>
    <name evidence="1" type="ORF">FIESC28_02828</name>
</gene>
<protein>
    <submittedName>
        <fullName evidence="1">Uncharacterized protein</fullName>
    </submittedName>
</protein>
<sequence>MSAQDAVFARVQVHAAVVIHLYVLAVEKFIRAGIDARTEVQPVTAILSEPSDDQNYLILRFLPYTSSSSSHVLVQHGLELLPVYNNTNTEKMPDLGGKIKLFETGPRAVEATDVPMDPDSNCPRGCQKA</sequence>
<evidence type="ECO:0000313" key="1">
    <source>
        <dbReference type="EMBL" id="RBR24338.1"/>
    </source>
</evidence>
<organism evidence="1 2">
    <name type="scientific">Fusarium coffeatum</name>
    <dbReference type="NCBI Taxonomy" id="231269"/>
    <lineage>
        <taxon>Eukaryota</taxon>
        <taxon>Fungi</taxon>
        <taxon>Dikarya</taxon>
        <taxon>Ascomycota</taxon>
        <taxon>Pezizomycotina</taxon>
        <taxon>Sordariomycetes</taxon>
        <taxon>Hypocreomycetidae</taxon>
        <taxon>Hypocreales</taxon>
        <taxon>Nectriaceae</taxon>
        <taxon>Fusarium</taxon>
        <taxon>Fusarium incarnatum-equiseti species complex</taxon>
    </lineage>
</organism>
<evidence type="ECO:0000313" key="2">
    <source>
        <dbReference type="Proteomes" id="UP000253153"/>
    </source>
</evidence>
<keyword evidence="2" id="KW-1185">Reference proteome</keyword>
<name>A0A366S619_9HYPO</name>
<dbReference type="Proteomes" id="UP000253153">
    <property type="component" value="Unassembled WGS sequence"/>
</dbReference>
<proteinExistence type="predicted"/>